<proteinExistence type="predicted"/>
<gene>
    <name evidence="1" type="ORF">KIN20_028498</name>
</gene>
<dbReference type="AlphaFoldDB" id="A0AAD5R110"/>
<comment type="caution">
    <text evidence="1">The sequence shown here is derived from an EMBL/GenBank/DDBJ whole genome shotgun (WGS) entry which is preliminary data.</text>
</comment>
<accession>A0AAD5R110</accession>
<name>A0AAD5R110_PARTN</name>
<dbReference type="Proteomes" id="UP001196413">
    <property type="component" value="Unassembled WGS sequence"/>
</dbReference>
<evidence type="ECO:0000313" key="2">
    <source>
        <dbReference type="Proteomes" id="UP001196413"/>
    </source>
</evidence>
<organism evidence="1 2">
    <name type="scientific">Parelaphostrongylus tenuis</name>
    <name type="common">Meningeal worm</name>
    <dbReference type="NCBI Taxonomy" id="148309"/>
    <lineage>
        <taxon>Eukaryota</taxon>
        <taxon>Metazoa</taxon>
        <taxon>Ecdysozoa</taxon>
        <taxon>Nematoda</taxon>
        <taxon>Chromadorea</taxon>
        <taxon>Rhabditida</taxon>
        <taxon>Rhabditina</taxon>
        <taxon>Rhabditomorpha</taxon>
        <taxon>Strongyloidea</taxon>
        <taxon>Metastrongylidae</taxon>
        <taxon>Parelaphostrongylus</taxon>
    </lineage>
</organism>
<sequence>MIRTGLAYFDYIEKRMKELDERANLFLRDKGIRDGGIIDPKDELTLQVFNEGDVMTRLLFATIYFAGVPRSVPLGLLICNRNAEISCTTWLNHFIGISVAIRGISCDSTSKDQAKQLLQHVIRVVSHHWISPSRQSKGR</sequence>
<keyword evidence="2" id="KW-1185">Reference proteome</keyword>
<reference evidence="1" key="1">
    <citation type="submission" date="2021-06" db="EMBL/GenBank/DDBJ databases">
        <title>Parelaphostrongylus tenuis whole genome reference sequence.</title>
        <authorList>
            <person name="Garwood T.J."/>
            <person name="Larsen P.A."/>
            <person name="Fountain-Jones N.M."/>
            <person name="Garbe J.R."/>
            <person name="Macchietto M.G."/>
            <person name="Kania S.A."/>
            <person name="Gerhold R.W."/>
            <person name="Richards J.E."/>
            <person name="Wolf T.M."/>
        </authorList>
    </citation>
    <scope>NUCLEOTIDE SEQUENCE</scope>
    <source>
        <strain evidence="1">MNPRO001-30</strain>
        <tissue evidence="1">Meninges</tissue>
    </source>
</reference>
<protein>
    <submittedName>
        <fullName evidence="1">Uncharacterized protein</fullName>
    </submittedName>
</protein>
<evidence type="ECO:0000313" key="1">
    <source>
        <dbReference type="EMBL" id="KAJ1367561.1"/>
    </source>
</evidence>
<dbReference type="EMBL" id="JAHQIW010005947">
    <property type="protein sequence ID" value="KAJ1367561.1"/>
    <property type="molecule type" value="Genomic_DNA"/>
</dbReference>